<dbReference type="PANTHER" id="PTHR34061">
    <property type="entry name" value="PROTEIN, PUTATIVE-RELATED"/>
    <property type="match status" value="1"/>
</dbReference>
<dbReference type="EMBL" id="CM031819">
    <property type="protein sequence ID" value="KAG6636502.1"/>
    <property type="molecule type" value="Genomic_DNA"/>
</dbReference>
<feature type="compositionally biased region" description="Acidic residues" evidence="1">
    <location>
        <begin position="45"/>
        <end position="59"/>
    </location>
</feature>
<evidence type="ECO:0000256" key="1">
    <source>
        <dbReference type="SAM" id="MobiDB-lite"/>
    </source>
</evidence>
<organism evidence="2 4">
    <name type="scientific">Carya illinoinensis</name>
    <name type="common">Pecan</name>
    <dbReference type="NCBI Taxonomy" id="32201"/>
    <lineage>
        <taxon>Eukaryota</taxon>
        <taxon>Viridiplantae</taxon>
        <taxon>Streptophyta</taxon>
        <taxon>Embryophyta</taxon>
        <taxon>Tracheophyta</taxon>
        <taxon>Spermatophyta</taxon>
        <taxon>Magnoliopsida</taxon>
        <taxon>eudicotyledons</taxon>
        <taxon>Gunneridae</taxon>
        <taxon>Pentapetalae</taxon>
        <taxon>rosids</taxon>
        <taxon>fabids</taxon>
        <taxon>Fagales</taxon>
        <taxon>Juglandaceae</taxon>
        <taxon>Carya</taxon>
    </lineage>
</organism>
<sequence>MENNNNNTVSRETLDLVAGWFGSTVVSAFFSSLERFSCLNLSTTDPEDDYDDYDQDDQNDVAKNPPV</sequence>
<proteinExistence type="predicted"/>
<name>A0A8T1P4Z6_CARIL</name>
<evidence type="ECO:0000313" key="2">
    <source>
        <dbReference type="EMBL" id="KAG6636502.1"/>
    </source>
</evidence>
<reference evidence="3" key="2">
    <citation type="submission" date="2021-01" db="EMBL/GenBank/DDBJ databases">
        <authorList>
            <person name="Lovell J.T."/>
            <person name="Bentley N."/>
            <person name="Bhattarai G."/>
            <person name="Jenkins J.W."/>
            <person name="Sreedasyam A."/>
            <person name="Alarcon Y."/>
            <person name="Bock C."/>
            <person name="Boston L."/>
            <person name="Carlson J."/>
            <person name="Cervantes K."/>
            <person name="Clermont K."/>
            <person name="Krom N."/>
            <person name="Kubenka K."/>
            <person name="Mamidi S."/>
            <person name="Mattison C."/>
            <person name="Monteros M."/>
            <person name="Pisani C."/>
            <person name="Plott C."/>
            <person name="Rajasekar S."/>
            <person name="Rhein H.S."/>
            <person name="Rohla C."/>
            <person name="Song M."/>
            <person name="Hilaire R.S."/>
            <person name="Shu S."/>
            <person name="Wells L."/>
            <person name="Wang X."/>
            <person name="Webber J."/>
            <person name="Heerema R.J."/>
            <person name="Klein P."/>
            <person name="Conner P."/>
            <person name="Grauke L."/>
            <person name="Grimwood J."/>
            <person name="Schmutz J."/>
            <person name="Randall J.J."/>
        </authorList>
    </citation>
    <scope>NUCLEOTIDE SEQUENCE</scope>
    <source>
        <tissue evidence="3">Leaf</tissue>
    </source>
</reference>
<reference evidence="2" key="1">
    <citation type="submission" date="2020-12" db="EMBL/GenBank/DDBJ databases">
        <title>WGS assembly of Carya illinoinensis cv. Pawnee.</title>
        <authorList>
            <person name="Platts A."/>
            <person name="Shu S."/>
            <person name="Wright S."/>
            <person name="Barry K."/>
            <person name="Edger P."/>
            <person name="Pires J.C."/>
            <person name="Schmutz J."/>
        </authorList>
    </citation>
    <scope>NUCLEOTIDE SEQUENCE</scope>
    <source>
        <tissue evidence="2">Leaf</tissue>
    </source>
</reference>
<evidence type="ECO:0000313" key="4">
    <source>
        <dbReference type="Proteomes" id="UP000811609"/>
    </source>
</evidence>
<evidence type="ECO:0000313" key="3">
    <source>
        <dbReference type="EMBL" id="KAG6688245.1"/>
    </source>
</evidence>
<keyword evidence="4" id="KW-1185">Reference proteome</keyword>
<dbReference type="OrthoDB" id="653466at2759"/>
<dbReference type="Proteomes" id="UP000811609">
    <property type="component" value="Chromosome 11"/>
</dbReference>
<comment type="caution">
    <text evidence="2">The sequence shown here is derived from an EMBL/GenBank/DDBJ whole genome shotgun (WGS) entry which is preliminary data.</text>
</comment>
<dbReference type="EMBL" id="CM031835">
    <property type="protein sequence ID" value="KAG6688245.1"/>
    <property type="molecule type" value="Genomic_DNA"/>
</dbReference>
<dbReference type="Proteomes" id="UP000811246">
    <property type="component" value="Chromosome 11"/>
</dbReference>
<feature type="region of interest" description="Disordered" evidence="1">
    <location>
        <begin position="44"/>
        <end position="67"/>
    </location>
</feature>
<protein>
    <submittedName>
        <fullName evidence="2">Uncharacterized protein</fullName>
    </submittedName>
</protein>
<dbReference type="PANTHER" id="PTHR34061:SF9">
    <property type="entry name" value="FIBER PROTEIN FB17"/>
    <property type="match status" value="1"/>
</dbReference>
<gene>
    <name evidence="2" type="ORF">CIPAW_11G115700</name>
    <name evidence="3" type="ORF">I3842_11G115000</name>
</gene>
<accession>A0A8T1P4Z6</accession>
<dbReference type="AlphaFoldDB" id="A0A8T1P4Z6"/>